<sequence>MIDVDGYLRRLRLSAGKPSVDGLFALQQAHVERVPYETLPIWLGRPTSVDPAESAARIVAGRGGYCFHLNGALSELLSALGYSVTRHFGGVQGSAADSAGARGNHLVLTVDGLPTDENPSGEWLVDAGLGDAIHSPIPLIEGVYDQGPFTYRLRPSEAEPGGWRLDHDPRGSFVGMDFRKAPTEMSAFESEHVRLSTSPESGFVRVFSIQRRDATGVDVARGLVLTRIGHDSTSTTLDRETDYFAALADVFDLHPTAEERAILWPQLTVSHEKWLATSYDL</sequence>
<accession>A0A7C9NJQ3</accession>
<evidence type="ECO:0000313" key="2">
    <source>
        <dbReference type="EMBL" id="NAS24332.1"/>
    </source>
</evidence>
<dbReference type="Gene3D" id="2.40.128.150">
    <property type="entry name" value="Cysteine proteinases"/>
    <property type="match status" value="1"/>
</dbReference>
<organism evidence="2 3">
    <name type="scientific">Herbidospora solisilvae</name>
    <dbReference type="NCBI Taxonomy" id="2696284"/>
    <lineage>
        <taxon>Bacteria</taxon>
        <taxon>Bacillati</taxon>
        <taxon>Actinomycetota</taxon>
        <taxon>Actinomycetes</taxon>
        <taxon>Streptosporangiales</taxon>
        <taxon>Streptosporangiaceae</taxon>
        <taxon>Herbidospora</taxon>
    </lineage>
</organism>
<dbReference type="Pfam" id="PF00797">
    <property type="entry name" value="Acetyltransf_2"/>
    <property type="match status" value="1"/>
</dbReference>
<dbReference type="InterPro" id="IPR001447">
    <property type="entry name" value="Arylamine_N-AcTrfase"/>
</dbReference>
<keyword evidence="2" id="KW-0808">Transferase</keyword>
<evidence type="ECO:0000313" key="3">
    <source>
        <dbReference type="Proteomes" id="UP000479526"/>
    </source>
</evidence>
<protein>
    <submittedName>
        <fullName evidence="2">Arylamine N-acetyltransferase</fullName>
    </submittedName>
</protein>
<dbReference type="PANTHER" id="PTHR11786">
    <property type="entry name" value="N-HYDROXYARYLAMINE O-ACETYLTRANSFERASE"/>
    <property type="match status" value="1"/>
</dbReference>
<dbReference type="AlphaFoldDB" id="A0A7C9NJQ3"/>
<evidence type="ECO:0000256" key="1">
    <source>
        <dbReference type="ARBA" id="ARBA00006547"/>
    </source>
</evidence>
<dbReference type="SUPFAM" id="SSF54001">
    <property type="entry name" value="Cysteine proteinases"/>
    <property type="match status" value="1"/>
</dbReference>
<keyword evidence="3" id="KW-1185">Reference proteome</keyword>
<reference evidence="2 3" key="1">
    <citation type="submission" date="2020-01" db="EMBL/GenBank/DDBJ databases">
        <title>Herbidospora sp. NEAU-GS84 nov., a novel actinomycete isolated from soil.</title>
        <authorList>
            <person name="Han L."/>
        </authorList>
    </citation>
    <scope>NUCLEOTIDE SEQUENCE [LARGE SCALE GENOMIC DNA]</scope>
    <source>
        <strain evidence="2 3">NEAU-GS84</strain>
    </source>
</reference>
<dbReference type="RefSeq" id="WP_161481512.1">
    <property type="nucleotide sequence ID" value="NZ_WXEW01000006.1"/>
</dbReference>
<gene>
    <name evidence="2" type="ORF">GT755_21875</name>
</gene>
<dbReference type="Gene3D" id="3.30.2140.10">
    <property type="entry name" value="Arylamine N-acetyltransferase"/>
    <property type="match status" value="1"/>
</dbReference>
<dbReference type="PANTHER" id="PTHR11786:SF0">
    <property type="entry name" value="ARYLAMINE N-ACETYLTRANSFERASE 4-RELATED"/>
    <property type="match status" value="1"/>
</dbReference>
<name>A0A7C9NJQ3_9ACTN</name>
<comment type="caution">
    <text evidence="2">The sequence shown here is derived from an EMBL/GenBank/DDBJ whole genome shotgun (WGS) entry which is preliminary data.</text>
</comment>
<dbReference type="InterPro" id="IPR038765">
    <property type="entry name" value="Papain-like_cys_pep_sf"/>
</dbReference>
<dbReference type="GO" id="GO:0016407">
    <property type="term" value="F:acetyltransferase activity"/>
    <property type="evidence" value="ECO:0007669"/>
    <property type="project" value="InterPro"/>
</dbReference>
<proteinExistence type="inferred from homology"/>
<dbReference type="EMBL" id="WXEW01000006">
    <property type="protein sequence ID" value="NAS24332.1"/>
    <property type="molecule type" value="Genomic_DNA"/>
</dbReference>
<dbReference type="Proteomes" id="UP000479526">
    <property type="component" value="Unassembled WGS sequence"/>
</dbReference>
<comment type="similarity">
    <text evidence="1">Belongs to the arylamine N-acetyltransferase family.</text>
</comment>